<proteinExistence type="predicted"/>
<dbReference type="InterPro" id="IPR032183">
    <property type="entry name" value="PKD-like"/>
</dbReference>
<comment type="caution">
    <text evidence="2">The sequence shown here is derived from an EMBL/GenBank/DDBJ whole genome shotgun (WGS) entry which is preliminary data.</text>
</comment>
<keyword evidence="1" id="KW-0732">Signal</keyword>
<evidence type="ECO:0000313" key="3">
    <source>
        <dbReference type="Proteomes" id="UP000253410"/>
    </source>
</evidence>
<dbReference type="AlphaFoldDB" id="A0A365XTZ0"/>
<sequence length="477" mass="53743">MYKYIFLLLCMIAMAGCYKDEGNYDYQEINSVEISGIDSSYAVMQGDPLVIKPVLSFTKDQSGDTSKYSYEWLAIAKYGAGPYGERFQLANTRNLDIHIYLEPSKDYYVYYRVIDKATGVTFKYRFMLTVSIMTSKGMLILSEVNGKARLDMLSEYPKKYTMYTDVLTMLGSQVPRDGAPIEMGVVSTGYYLTTTAGTHKINTSNFGWQPANSIAYEFQTNMPDNMVAERLISYSGGALCLSDGNLYVYYQVSSIRYNVPVNYIGSEGKYFKVSKHISVGSSIMPTILYDETNHRFIRYQAPNAESNYMPDGGTLFNYQDPTKDLLYMTWNNYNNGMTFALLKDRATQQVMLARMNVTNTLLLQNSYGQVVAPDIEKATQFAVDPVNGYLFYSVGGRLYEYDQSLKTTKVMLDRPGEVISLLRSTSDGLVVCYYKQAGPAETGGTWEKYTVPPINGDLQLKESYGGFGRIVSYANKS</sequence>
<name>A0A365XTZ0_9BACT</name>
<accession>A0A365XTZ0</accession>
<feature type="signal peptide" evidence="1">
    <location>
        <begin position="1"/>
        <end position="19"/>
    </location>
</feature>
<dbReference type="PROSITE" id="PS51257">
    <property type="entry name" value="PROKAR_LIPOPROTEIN"/>
    <property type="match status" value="1"/>
</dbReference>
<dbReference type="Proteomes" id="UP000253410">
    <property type="component" value="Unassembled WGS sequence"/>
</dbReference>
<gene>
    <name evidence="2" type="ORF">DF182_21860</name>
</gene>
<evidence type="ECO:0000256" key="1">
    <source>
        <dbReference type="SAM" id="SignalP"/>
    </source>
</evidence>
<evidence type="ECO:0008006" key="4">
    <source>
        <dbReference type="Google" id="ProtNLM"/>
    </source>
</evidence>
<evidence type="ECO:0000313" key="2">
    <source>
        <dbReference type="EMBL" id="RBL89174.1"/>
    </source>
</evidence>
<keyword evidence="3" id="KW-1185">Reference proteome</keyword>
<reference evidence="2 3" key="1">
    <citation type="submission" date="2018-05" db="EMBL/GenBank/DDBJ databases">
        <title>Chitinophaga sp. K3CV102501T nov., isolated from isolated from a monsoon evergreen broad-leaved forest soil.</title>
        <authorList>
            <person name="Lv Y."/>
        </authorList>
    </citation>
    <scope>NUCLEOTIDE SEQUENCE [LARGE SCALE GENOMIC DNA]</scope>
    <source>
        <strain evidence="2 3">GDMCC 1.1325</strain>
    </source>
</reference>
<dbReference type="Pfam" id="PF16407">
    <property type="entry name" value="PKD_2"/>
    <property type="match status" value="1"/>
</dbReference>
<organism evidence="2 3">
    <name type="scientific">Chitinophaga flava</name>
    <dbReference type="NCBI Taxonomy" id="2259036"/>
    <lineage>
        <taxon>Bacteria</taxon>
        <taxon>Pseudomonadati</taxon>
        <taxon>Bacteroidota</taxon>
        <taxon>Chitinophagia</taxon>
        <taxon>Chitinophagales</taxon>
        <taxon>Chitinophagaceae</taxon>
        <taxon>Chitinophaga</taxon>
    </lineage>
</organism>
<protein>
    <recommendedName>
        <fullName evidence="4">PKD-like family protein</fullName>
    </recommendedName>
</protein>
<feature type="chain" id="PRO_5016950020" description="PKD-like family protein" evidence="1">
    <location>
        <begin position="20"/>
        <end position="477"/>
    </location>
</feature>
<dbReference type="EMBL" id="QFFJ01000002">
    <property type="protein sequence ID" value="RBL89174.1"/>
    <property type="molecule type" value="Genomic_DNA"/>
</dbReference>
<dbReference type="OrthoDB" id="1095195at2"/>